<accession>A0A5B8KYL1</accession>
<dbReference type="Gene3D" id="1.20.1090.10">
    <property type="entry name" value="Dehydroquinate synthase-like - alpha domain"/>
    <property type="match status" value="1"/>
</dbReference>
<dbReference type="Gene3D" id="3.40.50.1970">
    <property type="match status" value="1"/>
</dbReference>
<dbReference type="OrthoDB" id="9815791at2"/>
<evidence type="ECO:0000256" key="2">
    <source>
        <dbReference type="ARBA" id="ARBA00023002"/>
    </source>
</evidence>
<protein>
    <submittedName>
        <fullName evidence="5">Iron-containing alcohol dehydrogenase</fullName>
    </submittedName>
</protein>
<gene>
    <name evidence="5" type="ORF">FQ775_09280</name>
</gene>
<dbReference type="PANTHER" id="PTHR11496">
    <property type="entry name" value="ALCOHOL DEHYDROGENASE"/>
    <property type="match status" value="1"/>
</dbReference>
<dbReference type="KEGG" id="niy:FQ775_09280"/>
<organism evidence="5 6">
    <name type="scientific">Nitratireductor mangrovi</name>
    <dbReference type="NCBI Taxonomy" id="2599600"/>
    <lineage>
        <taxon>Bacteria</taxon>
        <taxon>Pseudomonadati</taxon>
        <taxon>Pseudomonadota</taxon>
        <taxon>Alphaproteobacteria</taxon>
        <taxon>Hyphomicrobiales</taxon>
        <taxon>Phyllobacteriaceae</taxon>
        <taxon>Nitratireductor</taxon>
    </lineage>
</organism>
<dbReference type="Pfam" id="PF00465">
    <property type="entry name" value="Fe-ADH"/>
    <property type="match status" value="1"/>
</dbReference>
<dbReference type="InterPro" id="IPR039697">
    <property type="entry name" value="Alcohol_dehydrogenase_Fe"/>
</dbReference>
<evidence type="ECO:0000313" key="5">
    <source>
        <dbReference type="EMBL" id="QDZ00558.1"/>
    </source>
</evidence>
<sequence>MTIHAQAAVLRPPATASLRFGSVAQVLPSIAAEERAYRVAIVSSPSQTNSVLLGSAAAALGATLAGSFPIVRAHSPYDDLVRLVSLLKQADADLIVAIGGGSVIDACKVAQIGLRHGLDDAEAFQAFRTAPPGRPDPAAGIRVVAVPTTLSSAEFTPFAGITDSATGRKDAYDHPLMVPKHVVFDAEALLATPVSIVAASGSRAIDHCVETLCSTAAEAYHGALALAGLKLLWRGLPILAAGKASADDARDLLRASWMAISGPAAGIPVGASHAIGRVVGAVSGVQHGHTSAILLQRVLEWNAELDACRERQEWICRELDLPNADLGGAVRHLFDACAQPSRLSEAGVARADLPKIAAFSVTMLRHPSVAGNARPIATEAEVMEILERAW</sequence>
<evidence type="ECO:0000256" key="1">
    <source>
        <dbReference type="ARBA" id="ARBA00007358"/>
    </source>
</evidence>
<keyword evidence="2" id="KW-0560">Oxidoreductase</keyword>
<dbReference type="Proteomes" id="UP000321389">
    <property type="component" value="Chromosome"/>
</dbReference>
<evidence type="ECO:0000259" key="4">
    <source>
        <dbReference type="Pfam" id="PF25137"/>
    </source>
</evidence>
<feature type="domain" description="Fe-containing alcohol dehydrogenase-like C-terminal" evidence="4">
    <location>
        <begin position="198"/>
        <end position="390"/>
    </location>
</feature>
<evidence type="ECO:0000313" key="6">
    <source>
        <dbReference type="Proteomes" id="UP000321389"/>
    </source>
</evidence>
<dbReference type="GO" id="GO:0046872">
    <property type="term" value="F:metal ion binding"/>
    <property type="evidence" value="ECO:0007669"/>
    <property type="project" value="InterPro"/>
</dbReference>
<dbReference type="Pfam" id="PF25137">
    <property type="entry name" value="ADH_Fe_C"/>
    <property type="match status" value="1"/>
</dbReference>
<comment type="similarity">
    <text evidence="1">Belongs to the iron-containing alcohol dehydrogenase family.</text>
</comment>
<proteinExistence type="inferred from homology"/>
<reference evidence="5" key="1">
    <citation type="submission" date="2020-04" db="EMBL/GenBank/DDBJ databases">
        <title>Nitratireductor sp. nov. isolated from mangrove soil.</title>
        <authorList>
            <person name="Ye Y."/>
        </authorList>
    </citation>
    <scope>NUCLEOTIDE SEQUENCE</scope>
    <source>
        <strain evidence="5">SY7</strain>
    </source>
</reference>
<dbReference type="SUPFAM" id="SSF56796">
    <property type="entry name" value="Dehydroquinate synthase-like"/>
    <property type="match status" value="1"/>
</dbReference>
<dbReference type="PANTHER" id="PTHR11496:SF102">
    <property type="entry name" value="ALCOHOL DEHYDROGENASE 4"/>
    <property type="match status" value="1"/>
</dbReference>
<dbReference type="RefSeq" id="WP_146299206.1">
    <property type="nucleotide sequence ID" value="NZ_CP042301.2"/>
</dbReference>
<dbReference type="GO" id="GO:0004022">
    <property type="term" value="F:alcohol dehydrogenase (NAD+) activity"/>
    <property type="evidence" value="ECO:0007669"/>
    <property type="project" value="TreeGrafter"/>
</dbReference>
<keyword evidence="6" id="KW-1185">Reference proteome</keyword>
<dbReference type="InterPro" id="IPR056798">
    <property type="entry name" value="ADH_Fe_C"/>
</dbReference>
<feature type="domain" description="Alcohol dehydrogenase iron-type/glycerol dehydrogenase GldA" evidence="3">
    <location>
        <begin position="24"/>
        <end position="185"/>
    </location>
</feature>
<dbReference type="EMBL" id="CP042301">
    <property type="protein sequence ID" value="QDZ00558.1"/>
    <property type="molecule type" value="Genomic_DNA"/>
</dbReference>
<evidence type="ECO:0000259" key="3">
    <source>
        <dbReference type="Pfam" id="PF00465"/>
    </source>
</evidence>
<dbReference type="InterPro" id="IPR001670">
    <property type="entry name" value="ADH_Fe/GldA"/>
</dbReference>
<dbReference type="AlphaFoldDB" id="A0A5B8KYL1"/>
<name>A0A5B8KYL1_9HYPH</name>